<feature type="domain" description="HTH LytTR-type" evidence="3">
    <location>
        <begin position="135"/>
        <end position="207"/>
    </location>
</feature>
<dbReference type="GO" id="GO:0000156">
    <property type="term" value="F:phosphorelay response regulator activity"/>
    <property type="evidence" value="ECO:0007669"/>
    <property type="project" value="InterPro"/>
</dbReference>
<evidence type="ECO:0000259" key="2">
    <source>
        <dbReference type="PROSITE" id="PS50110"/>
    </source>
</evidence>
<dbReference type="Pfam" id="PF04397">
    <property type="entry name" value="LytTR"/>
    <property type="match status" value="1"/>
</dbReference>
<dbReference type="GO" id="GO:0003677">
    <property type="term" value="F:DNA binding"/>
    <property type="evidence" value="ECO:0007669"/>
    <property type="project" value="InterPro"/>
</dbReference>
<accession>A0A0B4DHR0</accession>
<dbReference type="InterPro" id="IPR011006">
    <property type="entry name" value="CheY-like_superfamily"/>
</dbReference>
<keyword evidence="1" id="KW-0597">Phosphoprotein</keyword>
<reference evidence="4 5" key="1">
    <citation type="submission" date="2014-12" db="EMBL/GenBank/DDBJ databases">
        <title>Genome sequencing of Chryseobacterium taiwanense TPW19.</title>
        <authorList>
            <person name="Tan P.W."/>
            <person name="Chan K.-G."/>
        </authorList>
    </citation>
    <scope>NUCLEOTIDE SEQUENCE [LARGE SCALE GENOMIC DNA]</scope>
    <source>
        <strain evidence="4 5">TPW19</strain>
    </source>
</reference>
<dbReference type="Gene3D" id="3.40.50.2300">
    <property type="match status" value="1"/>
</dbReference>
<dbReference type="SMART" id="SM00850">
    <property type="entry name" value="LytTR"/>
    <property type="match status" value="1"/>
</dbReference>
<protein>
    <submittedName>
        <fullName evidence="4">Transcriptional regulator</fullName>
    </submittedName>
</protein>
<dbReference type="OrthoDB" id="2168082at2"/>
<dbReference type="InterPro" id="IPR007492">
    <property type="entry name" value="LytTR_DNA-bd_dom"/>
</dbReference>
<dbReference type="PANTHER" id="PTHR37299:SF1">
    <property type="entry name" value="STAGE 0 SPORULATION PROTEIN A HOMOLOG"/>
    <property type="match status" value="1"/>
</dbReference>
<dbReference type="STRING" id="363331.RM51_04495"/>
<dbReference type="SUPFAM" id="SSF52172">
    <property type="entry name" value="CheY-like"/>
    <property type="match status" value="1"/>
</dbReference>
<dbReference type="Pfam" id="PF00072">
    <property type="entry name" value="Response_reg"/>
    <property type="match status" value="1"/>
</dbReference>
<evidence type="ECO:0000259" key="3">
    <source>
        <dbReference type="PROSITE" id="PS50930"/>
    </source>
</evidence>
<dbReference type="Gene3D" id="2.40.50.1020">
    <property type="entry name" value="LytTr DNA-binding domain"/>
    <property type="match status" value="1"/>
</dbReference>
<keyword evidence="5" id="KW-1185">Reference proteome</keyword>
<dbReference type="PANTHER" id="PTHR37299">
    <property type="entry name" value="TRANSCRIPTIONAL REGULATOR-RELATED"/>
    <property type="match status" value="1"/>
</dbReference>
<dbReference type="RefSeq" id="WP_039365581.1">
    <property type="nucleotide sequence ID" value="NZ_JWTA01000004.1"/>
</dbReference>
<name>A0A0B4DHR0_9FLAO</name>
<dbReference type="EMBL" id="JWTA01000004">
    <property type="protein sequence ID" value="KIC63990.1"/>
    <property type="molecule type" value="Genomic_DNA"/>
</dbReference>
<organism evidence="4 5">
    <name type="scientific">Chryseobacterium taiwanense</name>
    <dbReference type="NCBI Taxonomy" id="363331"/>
    <lineage>
        <taxon>Bacteria</taxon>
        <taxon>Pseudomonadati</taxon>
        <taxon>Bacteroidota</taxon>
        <taxon>Flavobacteriia</taxon>
        <taxon>Flavobacteriales</taxon>
        <taxon>Weeksellaceae</taxon>
        <taxon>Chryseobacterium group</taxon>
        <taxon>Chryseobacterium</taxon>
    </lineage>
</organism>
<sequence>MKCIIVDDEPLARVGLNMLLEEYQNIKIIGSFSKAAEALAFLVNKSVDLIFLDIRMPGINGIDFARSIRKNAMIIFITAHAEHALDSYEVEAIDYLVKPINRNRFHRAVNKAIEYSDLLKNNSVDSSVEFLNNYIMVRADRQFVKVDMNTILYIEGLKDYVIIFLVDGERILTNLNLRTIHNQLSLDYFIRVSKSYIVNISYISSFDNNIIKILDRDIPIGNIYRDEFLDKLVRKSHKK</sequence>
<proteinExistence type="predicted"/>
<evidence type="ECO:0000313" key="5">
    <source>
        <dbReference type="Proteomes" id="UP000031167"/>
    </source>
</evidence>
<evidence type="ECO:0000313" key="4">
    <source>
        <dbReference type="EMBL" id="KIC63990.1"/>
    </source>
</evidence>
<dbReference type="PROSITE" id="PS50930">
    <property type="entry name" value="HTH_LYTTR"/>
    <property type="match status" value="1"/>
</dbReference>
<dbReference type="InterPro" id="IPR046947">
    <property type="entry name" value="LytR-like"/>
</dbReference>
<comment type="caution">
    <text evidence="4">The sequence shown here is derived from an EMBL/GenBank/DDBJ whole genome shotgun (WGS) entry which is preliminary data.</text>
</comment>
<feature type="domain" description="Response regulatory" evidence="2">
    <location>
        <begin position="2"/>
        <end position="113"/>
    </location>
</feature>
<evidence type="ECO:0000256" key="1">
    <source>
        <dbReference type="PROSITE-ProRule" id="PRU00169"/>
    </source>
</evidence>
<dbReference type="PROSITE" id="PS50110">
    <property type="entry name" value="RESPONSE_REGULATORY"/>
    <property type="match status" value="1"/>
</dbReference>
<dbReference type="SMART" id="SM00448">
    <property type="entry name" value="REC"/>
    <property type="match status" value="1"/>
</dbReference>
<feature type="modified residue" description="4-aspartylphosphate" evidence="1">
    <location>
        <position position="53"/>
    </location>
</feature>
<gene>
    <name evidence="4" type="ORF">RM51_04495</name>
</gene>
<dbReference type="AlphaFoldDB" id="A0A0B4DHR0"/>
<dbReference type="InterPro" id="IPR001789">
    <property type="entry name" value="Sig_transdc_resp-reg_receiver"/>
</dbReference>
<dbReference type="Proteomes" id="UP000031167">
    <property type="component" value="Unassembled WGS sequence"/>
</dbReference>